<dbReference type="KEGG" id="pfuw:KF707C_24950"/>
<proteinExistence type="predicted"/>
<reference evidence="1 2" key="2">
    <citation type="journal article" date="2017" name="Int. J. Syst. Evol. Microbiol.">
        <title>Pseudomonas furukawaii sp. nov., a polychlorinated biphenyl-degrading bacterium isolated from biphenyl-contaminated soil in Japan.</title>
        <authorList>
            <person name="Kimura N."/>
            <person name="Watanabe T."/>
            <person name="Suenaga H."/>
            <person name="Fujihara H."/>
            <person name="Futagami T."/>
            <person name="Goto M."/>
            <person name="Hanada S."/>
            <person name="Hirose J."/>
        </authorList>
    </citation>
    <scope>NUCLEOTIDE SEQUENCE [LARGE SCALE GENOMIC DNA]</scope>
    <source>
        <strain evidence="2">DSM 10086 / NBRC 110670 / KF707</strain>
    </source>
</reference>
<dbReference type="AlphaFoldDB" id="A0AAD1BZK8"/>
<protein>
    <submittedName>
        <fullName evidence="1">Uncharacterized protein</fullName>
    </submittedName>
</protein>
<accession>A0AAD1BZK8</accession>
<organism evidence="1 2">
    <name type="scientific">Metapseudomonas furukawaii</name>
    <name type="common">Pseudomonas furukawaii</name>
    <dbReference type="NCBI Taxonomy" id="1149133"/>
    <lineage>
        <taxon>Bacteria</taxon>
        <taxon>Pseudomonadati</taxon>
        <taxon>Pseudomonadota</taxon>
        <taxon>Gammaproteobacteria</taxon>
        <taxon>Pseudomonadales</taxon>
        <taxon>Pseudomonadaceae</taxon>
        <taxon>Metapseudomonas</taxon>
    </lineage>
</organism>
<reference evidence="2" key="1">
    <citation type="submission" date="2015-05" db="EMBL/GenBank/DDBJ databases">
        <title>Draft genome sequencing of a biphenyl-degrading bacterium, Pseudomonas balearica KF707 (=NBRC110670).</title>
        <authorList>
            <person name="Kimura N."/>
            <person name="Hirose J."/>
            <person name="Watanabe T."/>
            <person name="Suenaga H."/>
            <person name="Fujihara H."/>
            <person name="Noguchi M."/>
            <person name="Hashimoto M."/>
            <person name="Shimodaira J."/>
            <person name="Tsuchikane K."/>
            <person name="Hosoyama A."/>
            <person name="Yamazoe A."/>
            <person name="Fujita N."/>
            <person name="Furukawa K."/>
        </authorList>
    </citation>
    <scope>NUCLEOTIDE SEQUENCE [LARGE SCALE GENOMIC DNA]</scope>
    <source>
        <strain evidence="2">DSM 10086 / NBRC 110670 / KF707</strain>
    </source>
</reference>
<evidence type="ECO:0000313" key="2">
    <source>
        <dbReference type="Proteomes" id="UP000218554"/>
    </source>
</evidence>
<dbReference type="Proteomes" id="UP000218554">
    <property type="component" value="Chromosome"/>
</dbReference>
<keyword evidence="2" id="KW-1185">Reference proteome</keyword>
<gene>
    <name evidence="1" type="ORF">KF707C_24950</name>
</gene>
<name>A0AAD1BZK8_METFU</name>
<sequence length="39" mass="4155">MQGVLANQLTPRVGVFCITFLPQFMPAGAGPAGWWPSAH</sequence>
<evidence type="ECO:0000313" key="1">
    <source>
        <dbReference type="EMBL" id="BAU74183.1"/>
    </source>
</evidence>
<dbReference type="EMBL" id="AP014862">
    <property type="protein sequence ID" value="BAU74183.1"/>
    <property type="molecule type" value="Genomic_DNA"/>
</dbReference>